<keyword evidence="6" id="KW-1185">Reference proteome</keyword>
<evidence type="ECO:0000256" key="3">
    <source>
        <dbReference type="SAM" id="Phobius"/>
    </source>
</evidence>
<evidence type="ECO:0000256" key="1">
    <source>
        <dbReference type="ARBA" id="ARBA00024353"/>
    </source>
</evidence>
<dbReference type="Proteomes" id="UP000425916">
    <property type="component" value="Chromosome"/>
</dbReference>
<organism evidence="5 6">
    <name type="scientific">Neomoorella glycerini</name>
    <dbReference type="NCBI Taxonomy" id="55779"/>
    <lineage>
        <taxon>Bacteria</taxon>
        <taxon>Bacillati</taxon>
        <taxon>Bacillota</taxon>
        <taxon>Clostridia</taxon>
        <taxon>Neomoorellales</taxon>
        <taxon>Neomoorellaceae</taxon>
        <taxon>Neomoorella</taxon>
    </lineage>
</organism>
<keyword evidence="3" id="KW-0812">Transmembrane</keyword>
<protein>
    <recommendedName>
        <fullName evidence="2">Anti-sigma-W factor RsiW</fullName>
    </recommendedName>
</protein>
<keyword evidence="3" id="KW-1133">Transmembrane helix</keyword>
<dbReference type="InterPro" id="IPR041916">
    <property type="entry name" value="Anti_sigma_zinc_sf"/>
</dbReference>
<dbReference type="InterPro" id="IPR027383">
    <property type="entry name" value="Znf_put"/>
</dbReference>
<proteinExistence type="inferred from homology"/>
<dbReference type="Pfam" id="PF13490">
    <property type="entry name" value="zf-HC2"/>
    <property type="match status" value="1"/>
</dbReference>
<feature type="domain" description="Putative zinc-finger" evidence="4">
    <location>
        <begin position="10"/>
        <end position="37"/>
    </location>
</feature>
<evidence type="ECO:0000259" key="4">
    <source>
        <dbReference type="Pfam" id="PF13490"/>
    </source>
</evidence>
<dbReference type="EMBL" id="CP046244">
    <property type="protein sequence ID" value="QGP93042.1"/>
    <property type="molecule type" value="Genomic_DNA"/>
</dbReference>
<feature type="transmembrane region" description="Helical" evidence="3">
    <location>
        <begin position="98"/>
        <end position="116"/>
    </location>
</feature>
<name>A0A6I5ZSP8_9FIRM</name>
<reference evidence="5 6" key="1">
    <citation type="submission" date="2019-11" db="EMBL/GenBank/DDBJ databases">
        <title>Genome sequence of Moorella glycerini DSM11254.</title>
        <authorList>
            <person name="Poehlein A."/>
            <person name="Boeer T."/>
            <person name="Daniel R."/>
        </authorList>
    </citation>
    <scope>NUCLEOTIDE SEQUENCE [LARGE SCALE GENOMIC DNA]</scope>
    <source>
        <strain evidence="5 6">DSM 11254</strain>
    </source>
</reference>
<gene>
    <name evidence="5" type="ORF">MGLY_24390</name>
</gene>
<accession>A0A6I5ZSP8</accession>
<comment type="similarity">
    <text evidence="1">Belongs to the zinc-associated anti-sigma factor (ZAS) superfamily. Anti-sigma-W factor family.</text>
</comment>
<evidence type="ECO:0000256" key="2">
    <source>
        <dbReference type="ARBA" id="ARBA00024438"/>
    </source>
</evidence>
<keyword evidence="3" id="KW-0472">Membrane</keyword>
<dbReference type="Gene3D" id="1.10.10.1320">
    <property type="entry name" value="Anti-sigma factor, zinc-finger domain"/>
    <property type="match status" value="1"/>
</dbReference>
<evidence type="ECO:0000313" key="5">
    <source>
        <dbReference type="EMBL" id="QGP93042.1"/>
    </source>
</evidence>
<evidence type="ECO:0000313" key="6">
    <source>
        <dbReference type="Proteomes" id="UP000425916"/>
    </source>
</evidence>
<dbReference type="AlphaFoldDB" id="A0A6I5ZSP8"/>
<sequence length="376" mass="40713">MTMCPEEGILQAYLDGELDTAMTARLAVHLAGCAACRLRLAALEELAAGVAAPLQAYRQGMEAVARPLRVPRAGPAASRYQPLTKLKGIGSMLRQHKWFSGVAAAVLALAVFLSWAPGRSLAAQFLNIFRMEKIQVVKITPEDMAQLEELFNGQGGGVDIKNFGRVEVQKPDKAELKVKQVEPDQAAALSGLQLELPATLAGRERVAIYIEQAPTITFTPDVEKLNSYLQKHGGVLLPAELAGKSFTLSIPPLVIADYGQPGKGFTLYAARDLTIDAPQGVDLVALRRALLNLPFLPESLRRQLAAINDWQHTLPIPETRNMLAREITVNGNQGVYFGDGATNNSNVILAWRQGNSWRAIGGLPLEEALRVAAEVK</sequence>